<evidence type="ECO:0000259" key="3">
    <source>
        <dbReference type="Pfam" id="PF23069"/>
    </source>
</evidence>
<feature type="region of interest" description="Disordered" evidence="1">
    <location>
        <begin position="511"/>
        <end position="543"/>
    </location>
</feature>
<accession>A0A6P3XNU3</accession>
<feature type="domain" description="DUF7042" evidence="3">
    <location>
        <begin position="126"/>
        <end position="284"/>
    </location>
</feature>
<gene>
    <name evidence="7" type="primary">LOC106746953</name>
</gene>
<feature type="domain" description="DUF7043" evidence="4">
    <location>
        <begin position="290"/>
        <end position="424"/>
    </location>
</feature>
<dbReference type="AlphaFoldDB" id="A0A6P3XNU3"/>
<dbReference type="PANTHER" id="PTHR22255:SF9">
    <property type="entry name" value="LP06548P"/>
    <property type="match status" value="1"/>
</dbReference>
<keyword evidence="6" id="KW-1185">Reference proteome</keyword>
<feature type="compositionally biased region" description="Basic and acidic residues" evidence="1">
    <location>
        <begin position="688"/>
        <end position="717"/>
    </location>
</feature>
<feature type="signal peptide" evidence="2">
    <location>
        <begin position="1"/>
        <end position="23"/>
    </location>
</feature>
<protein>
    <submittedName>
        <fullName evidence="7">Uncharacterized protein LOC106746953</fullName>
    </submittedName>
</protein>
<feature type="compositionally biased region" description="Basic and acidic residues" evidence="1">
    <location>
        <begin position="562"/>
        <end position="574"/>
    </location>
</feature>
<feature type="region of interest" description="Disordered" evidence="1">
    <location>
        <begin position="598"/>
        <end position="663"/>
    </location>
</feature>
<feature type="region of interest" description="Disordered" evidence="1">
    <location>
        <begin position="561"/>
        <end position="584"/>
    </location>
</feature>
<dbReference type="InterPro" id="IPR055470">
    <property type="entry name" value="DUF7042"/>
</dbReference>
<dbReference type="GO" id="GO:0061909">
    <property type="term" value="P:autophagosome-lysosome fusion"/>
    <property type="evidence" value="ECO:0007669"/>
    <property type="project" value="TreeGrafter"/>
</dbReference>
<dbReference type="InterPro" id="IPR055471">
    <property type="entry name" value="DUF7043"/>
</dbReference>
<dbReference type="Pfam" id="PF23071">
    <property type="entry name" value="DUF7044"/>
    <property type="match status" value="1"/>
</dbReference>
<feature type="region of interest" description="Disordered" evidence="1">
    <location>
        <begin position="679"/>
        <end position="739"/>
    </location>
</feature>
<feature type="compositionally biased region" description="Basic and acidic residues" evidence="1">
    <location>
        <begin position="458"/>
        <end position="491"/>
    </location>
</feature>
<feature type="compositionally biased region" description="Basic and acidic residues" evidence="1">
    <location>
        <begin position="724"/>
        <end position="737"/>
    </location>
</feature>
<evidence type="ECO:0000256" key="2">
    <source>
        <dbReference type="SAM" id="SignalP"/>
    </source>
</evidence>
<feature type="compositionally biased region" description="Basic and acidic residues" evidence="1">
    <location>
        <begin position="632"/>
        <end position="651"/>
    </location>
</feature>
<evidence type="ECO:0000313" key="7">
    <source>
        <dbReference type="RefSeq" id="XP_014479623.1"/>
    </source>
</evidence>
<feature type="chain" id="PRO_5027848591" evidence="2">
    <location>
        <begin position="24"/>
        <end position="880"/>
    </location>
</feature>
<dbReference type="Pfam" id="PF23070">
    <property type="entry name" value="DUF7043"/>
    <property type="match status" value="1"/>
</dbReference>
<reference evidence="7" key="1">
    <citation type="submission" date="2025-08" db="UniProtKB">
        <authorList>
            <consortium name="RefSeq"/>
        </authorList>
    </citation>
    <scope>IDENTIFICATION</scope>
</reference>
<dbReference type="KEGG" id="dqu:106746953"/>
<sequence>MPLSSRVLLSPLLLLIIAGSTGAFNSRQGECSFPARWEGTWFQSGVRQSIVISKNELSSKGRCLHNEGDKFLLVDQKSCYRCVVIHEKHSNVKETFCHNRNSLASLCSYITGDALLYSMFREEAPPVACPFRGPMTFSYNRGHGTCSNPPSNIDTCTDDSRLLFKYQACPDVSASESAVEELECLATWKEGSSRYLVGRLHHGHASSNEDRYRCFVYEKAGQTVQSNLNRAAIGMGAMDHEVALPGGPVPEGSAEIYRVAQSGDATCNGLFSPMEGSRTMTLKKVSSPGECRFPNWLTGHSSGGLTWHTLDLARSYTFHPRNASLHVTRSNTTSSRFESGSTDLQYVPGQEDQDVKILCNSIKQSNGAQTMTMTMLVAHFTVGCRSGFMCMTFYRRDGHVIEVQTGIAVSRPEEACSPPYFQQHSIPFLTLVTSSPEPRNCPYLGKFTVTEVNRNQRNTRESRRGHQESLAARRDGEKVRHAQERNEDRRARKLDYEVEKRRANNEYLVHERMGRRARSNHGGNHGRKDYNVPPTEEASSWRSSELEDLLRERILRLKVRRSGSELEQRAESSRAKARRLRRDVGRLEKRDTRYAKGLGEAGEIKGDVSASKERTRASEEEEAARRGTSTPKDAEVDYRENRSRRYPKVEDFQPDDVGTVDLDDSWTSSTLQVQDDYFGDYLQPGESLPRKRSPESPADKGMTYKDLVRMKRELEEHEKDDDTMERREKRDEDDSRCSSEVTTLTVGCSTADRMEFQSDCVDDDAAITAYSCHGRWFDAEGTQFVIATPLARRTAWSSENNRPQPYRNSRRLCFMYKESGGVVSLTASPVACQRGIPPPPPLLAFNATSTGQCMEANSGRIGRPTYLTIVLLTAVAAIFR</sequence>
<feature type="region of interest" description="Disordered" evidence="1">
    <location>
        <begin position="452"/>
        <end position="491"/>
    </location>
</feature>
<proteinExistence type="predicted"/>
<dbReference type="InterPro" id="IPR055472">
    <property type="entry name" value="DUF7044"/>
</dbReference>
<feature type="compositionally biased region" description="Basic and acidic residues" evidence="1">
    <location>
        <begin position="602"/>
        <end position="618"/>
    </location>
</feature>
<organism evidence="6 7">
    <name type="scientific">Dinoponera quadriceps</name>
    <name type="common">South American ant</name>
    <dbReference type="NCBI Taxonomy" id="609295"/>
    <lineage>
        <taxon>Eukaryota</taxon>
        <taxon>Metazoa</taxon>
        <taxon>Ecdysozoa</taxon>
        <taxon>Arthropoda</taxon>
        <taxon>Hexapoda</taxon>
        <taxon>Insecta</taxon>
        <taxon>Pterygota</taxon>
        <taxon>Neoptera</taxon>
        <taxon>Endopterygota</taxon>
        <taxon>Hymenoptera</taxon>
        <taxon>Apocrita</taxon>
        <taxon>Aculeata</taxon>
        <taxon>Formicoidea</taxon>
        <taxon>Formicidae</taxon>
        <taxon>Ponerinae</taxon>
        <taxon>Ponerini</taxon>
        <taxon>Dinoponera</taxon>
    </lineage>
</organism>
<name>A0A6P3XNU3_DINQU</name>
<dbReference type="OrthoDB" id="9979716at2759"/>
<dbReference type="PANTHER" id="PTHR22255">
    <property type="entry name" value="LP06548P"/>
    <property type="match status" value="1"/>
</dbReference>
<dbReference type="Pfam" id="PF23069">
    <property type="entry name" value="DUF7042"/>
    <property type="match status" value="1"/>
</dbReference>
<evidence type="ECO:0000259" key="5">
    <source>
        <dbReference type="Pfam" id="PF23071"/>
    </source>
</evidence>
<keyword evidence="2" id="KW-0732">Signal</keyword>
<dbReference type="Proteomes" id="UP000515204">
    <property type="component" value="Unplaced"/>
</dbReference>
<evidence type="ECO:0000259" key="4">
    <source>
        <dbReference type="Pfam" id="PF23070"/>
    </source>
</evidence>
<evidence type="ECO:0000313" key="6">
    <source>
        <dbReference type="Proteomes" id="UP000515204"/>
    </source>
</evidence>
<dbReference type="GeneID" id="106746953"/>
<evidence type="ECO:0000256" key="1">
    <source>
        <dbReference type="SAM" id="MobiDB-lite"/>
    </source>
</evidence>
<dbReference type="RefSeq" id="XP_014479623.1">
    <property type="nucleotide sequence ID" value="XM_014624137.1"/>
</dbReference>
<feature type="domain" description="DUF7044" evidence="5">
    <location>
        <begin position="30"/>
        <end position="108"/>
    </location>
</feature>